<gene>
    <name evidence="12" type="ORF">COT75_00010</name>
</gene>
<evidence type="ECO:0000259" key="10">
    <source>
        <dbReference type="Pfam" id="PF00133"/>
    </source>
</evidence>
<evidence type="ECO:0000313" key="12">
    <source>
        <dbReference type="EMBL" id="PIS09579.1"/>
    </source>
</evidence>
<dbReference type="Pfam" id="PF08264">
    <property type="entry name" value="Anticodon_1"/>
    <property type="match status" value="1"/>
</dbReference>
<organism evidence="12 13">
    <name type="scientific">Candidatus Beckwithbacteria bacterium CG10_big_fil_rev_8_21_14_0_10_34_10</name>
    <dbReference type="NCBI Taxonomy" id="1974495"/>
    <lineage>
        <taxon>Bacteria</taxon>
        <taxon>Candidatus Beckwithiibacteriota</taxon>
    </lineage>
</organism>
<keyword evidence="3" id="KW-0547">Nucleotide-binding</keyword>
<dbReference type="GO" id="GO:0005524">
    <property type="term" value="F:ATP binding"/>
    <property type="evidence" value="ECO:0007669"/>
    <property type="project" value="UniProtKB-KW"/>
</dbReference>
<dbReference type="Gene3D" id="3.40.50.620">
    <property type="entry name" value="HUPs"/>
    <property type="match status" value="2"/>
</dbReference>
<evidence type="ECO:0000256" key="4">
    <source>
        <dbReference type="ARBA" id="ARBA00022840"/>
    </source>
</evidence>
<evidence type="ECO:0000256" key="5">
    <source>
        <dbReference type="ARBA" id="ARBA00022917"/>
    </source>
</evidence>
<dbReference type="GO" id="GO:0005737">
    <property type="term" value="C:cytoplasm"/>
    <property type="evidence" value="ECO:0007669"/>
    <property type="project" value="UniProtKB-UniRule"/>
</dbReference>
<protein>
    <recommendedName>
        <fullName evidence="1 9">Isoleucine--tRNA ligase</fullName>
        <ecNumber evidence="1 9">6.1.1.5</ecNumber>
    </recommendedName>
</protein>
<evidence type="ECO:0000256" key="2">
    <source>
        <dbReference type="ARBA" id="ARBA00022598"/>
    </source>
</evidence>
<dbReference type="PANTHER" id="PTHR42780:SF1">
    <property type="entry name" value="ISOLEUCINE--TRNA LIGASE, CYTOPLASMIC"/>
    <property type="match status" value="1"/>
</dbReference>
<dbReference type="EC" id="6.1.1.5" evidence="1 9"/>
<dbReference type="SUPFAM" id="SSF47323">
    <property type="entry name" value="Anticodon-binding domain of a subclass of class I aminoacyl-tRNA synthetases"/>
    <property type="match status" value="1"/>
</dbReference>
<comment type="caution">
    <text evidence="12">The sequence shown here is derived from an EMBL/GenBank/DDBJ whole genome shotgun (WGS) entry which is preliminary data.</text>
</comment>
<dbReference type="PANTHER" id="PTHR42780">
    <property type="entry name" value="SOLEUCYL-TRNA SYNTHETASE"/>
    <property type="match status" value="1"/>
</dbReference>
<evidence type="ECO:0000256" key="1">
    <source>
        <dbReference type="ARBA" id="ARBA00013165"/>
    </source>
</evidence>
<dbReference type="SUPFAM" id="SSF50677">
    <property type="entry name" value="ValRS/IleRS/LeuRS editing domain"/>
    <property type="match status" value="1"/>
</dbReference>
<keyword evidence="4" id="KW-0067">ATP-binding</keyword>
<evidence type="ECO:0000256" key="3">
    <source>
        <dbReference type="ARBA" id="ARBA00022741"/>
    </source>
</evidence>
<comment type="function">
    <text evidence="7">Catalyzes the attachment of isoleucine to tRNA(Ile). As IleRS can inadvertently accommodate and process structurally similar amino acids such as valine, to avoid such errors it has two additional distinct tRNA(Ile)-dependent editing activities. One activity is designated as 'pretransfer' editing and involves the hydrolysis of activated Val-AMP. The other activity is designated 'posttransfer' editing and involves deacylation of mischarged Val-tRNA(Ile).</text>
</comment>
<dbReference type="InterPro" id="IPR002301">
    <property type="entry name" value="Ile-tRNA-ligase"/>
</dbReference>
<dbReference type="InterPro" id="IPR023586">
    <property type="entry name" value="Ile-tRNA-ligase_type2"/>
</dbReference>
<dbReference type="CDD" id="cd07961">
    <property type="entry name" value="Anticodon_Ia_Ile_ABEc"/>
    <property type="match status" value="1"/>
</dbReference>
<dbReference type="AlphaFoldDB" id="A0A2H0WCE7"/>
<dbReference type="Pfam" id="PF19302">
    <property type="entry name" value="DUF5915"/>
    <property type="match status" value="1"/>
</dbReference>
<feature type="domain" description="Aminoacyl-tRNA synthetase class Ia" evidence="10">
    <location>
        <begin position="19"/>
        <end position="662"/>
    </location>
</feature>
<evidence type="ECO:0000256" key="6">
    <source>
        <dbReference type="ARBA" id="ARBA00023146"/>
    </source>
</evidence>
<dbReference type="GO" id="GO:0004822">
    <property type="term" value="F:isoleucine-tRNA ligase activity"/>
    <property type="evidence" value="ECO:0007669"/>
    <property type="project" value="UniProtKB-UniRule"/>
</dbReference>
<evidence type="ECO:0000256" key="9">
    <source>
        <dbReference type="NCBIfam" id="TIGR00392"/>
    </source>
</evidence>
<dbReference type="GO" id="GO:0006428">
    <property type="term" value="P:isoleucyl-tRNA aminoacylation"/>
    <property type="evidence" value="ECO:0007669"/>
    <property type="project" value="UniProtKB-UniRule"/>
</dbReference>
<keyword evidence="6" id="KW-0030">Aminoacyl-tRNA synthetase</keyword>
<dbReference type="PRINTS" id="PR00984">
    <property type="entry name" value="TRNASYNTHILE"/>
</dbReference>
<sequence>MKFKPVDLKVDFSAMEKRLLDWWYKSGVVEKYLKKNEKSKKTFSFIDGPITANNPMGVHHAWGRTYKDLWQRYKNMEGYAGRFQNGFDCQGLWVEVEVEKELGFKSKKDIEKFGIAKFVSLCKKRAEKFAQVQTEQSKRLGYFMNWDNSYFTMSDENNYMIWYFLKKCFEKKWLYKGKDSVPWCPRCGTAISQHEMLTEDYKEVKHKSVYFKLPITTSGWTDCSFLVWTTTPWTIPANVCLVVDPKKDYLIVKEGNSKLILSKKRAVVIISDIKKKKTKTVKGKDLLGLKYRSLFDHLERVKNSLGKFKHQVFSSDPIILPVDESEGTGIVHVATGAGSEDYKLGKKKGLPVIDIIDEEANYLDGLDEFSFKNAKDKPELILDFVEKKDKGKYFYKTEVISHRYPACWRCKKELVWRAVDEWYIKMDKKDSGDKTKRTLRKEMINVAKNIKWIPDFGLKRELDWLKNMDDWLISKKRYWGLALPIWECECGHFEVIGSKDELKKKAVQGWSEFSGHTPHRPWIDKIKIKCPQCSKLVSRIPDVGNPWLDAGIVGFSTLIDPELKKVSYTADKKYFNRWFPADFITESFPGQFKNWFYSMIAMSTVLEKKPSYKTVLGFATLLAEDGRPMHKSWGNAIEFNKGADKIGVDVMRWMYISHDPQKNLLFGYKVADETRRRFHLTLWNTYNFFVTFANLNNWFPKDTVKSKLTVLDEWLLLKLNILIKKVSQSLDSYDPYLAAKEIEEFVRDFSTWYIRRSRERVSLKTENEVDKKTCLTVLRKVLLTLCRLLAPFTPFMVEEIFKNISNKESVHLESWPQTKLKILTQAEKNLIKGMSLVREICELGHSQRKKAGIKVRHPLQSIEVKIDDVKLLNKSLEELIKDELNIKEVKTLKSKELRVILNTKINPELQKEGQARDLIRQIQNARKNAKCGLDQLITVYLPSWPEEFEKEIMRKTLVKSFKKGKELKIV</sequence>
<dbReference type="Pfam" id="PF00133">
    <property type="entry name" value="tRNA-synt_1"/>
    <property type="match status" value="1"/>
</dbReference>
<dbReference type="InterPro" id="IPR013155">
    <property type="entry name" value="M/V/L/I-tRNA-synth_anticd-bd"/>
</dbReference>
<evidence type="ECO:0000313" key="13">
    <source>
        <dbReference type="Proteomes" id="UP000230093"/>
    </source>
</evidence>
<keyword evidence="5" id="KW-0648">Protein biosynthesis</keyword>
<keyword evidence="2 12" id="KW-0436">Ligase</keyword>
<evidence type="ECO:0000259" key="11">
    <source>
        <dbReference type="Pfam" id="PF08264"/>
    </source>
</evidence>
<feature type="domain" description="Methionyl/Valyl/Leucyl/Isoleucyl-tRNA synthetase anticodon-binding" evidence="11">
    <location>
        <begin position="712"/>
        <end position="860"/>
    </location>
</feature>
<reference evidence="13" key="1">
    <citation type="submission" date="2017-09" db="EMBL/GenBank/DDBJ databases">
        <title>Depth-based differentiation of microbial function through sediment-hosted aquifers and enrichment of novel symbionts in the deep terrestrial subsurface.</title>
        <authorList>
            <person name="Probst A.J."/>
            <person name="Ladd B."/>
            <person name="Jarett J.K."/>
            <person name="Geller-Mcgrath D.E."/>
            <person name="Sieber C.M.K."/>
            <person name="Emerson J.B."/>
            <person name="Anantharaman K."/>
            <person name="Thomas B.C."/>
            <person name="Malmstrom R."/>
            <person name="Stieglmeier M."/>
            <person name="Klingl A."/>
            <person name="Woyke T."/>
            <person name="Ryan C.M."/>
            <person name="Banfield J.F."/>
        </authorList>
    </citation>
    <scope>NUCLEOTIDE SEQUENCE [LARGE SCALE GENOMIC DNA]</scope>
</reference>
<dbReference type="InterPro" id="IPR009008">
    <property type="entry name" value="Val/Leu/Ile-tRNA-synth_edit"/>
</dbReference>
<evidence type="ECO:0000256" key="8">
    <source>
        <dbReference type="ARBA" id="ARBA00048359"/>
    </source>
</evidence>
<dbReference type="InterPro" id="IPR033709">
    <property type="entry name" value="Anticodon_Ile_ABEc"/>
</dbReference>
<comment type="catalytic activity">
    <reaction evidence="8">
        <text>tRNA(Ile) + L-isoleucine + ATP = L-isoleucyl-tRNA(Ile) + AMP + diphosphate</text>
        <dbReference type="Rhea" id="RHEA:11060"/>
        <dbReference type="Rhea" id="RHEA-COMP:9666"/>
        <dbReference type="Rhea" id="RHEA-COMP:9695"/>
        <dbReference type="ChEBI" id="CHEBI:30616"/>
        <dbReference type="ChEBI" id="CHEBI:33019"/>
        <dbReference type="ChEBI" id="CHEBI:58045"/>
        <dbReference type="ChEBI" id="CHEBI:78442"/>
        <dbReference type="ChEBI" id="CHEBI:78528"/>
        <dbReference type="ChEBI" id="CHEBI:456215"/>
        <dbReference type="EC" id="6.1.1.5"/>
    </reaction>
</comment>
<dbReference type="GO" id="GO:0000049">
    <property type="term" value="F:tRNA binding"/>
    <property type="evidence" value="ECO:0007669"/>
    <property type="project" value="InterPro"/>
</dbReference>
<dbReference type="Proteomes" id="UP000230093">
    <property type="component" value="Unassembled WGS sequence"/>
</dbReference>
<dbReference type="InterPro" id="IPR002300">
    <property type="entry name" value="aa-tRNA-synth_Ia"/>
</dbReference>
<dbReference type="SUPFAM" id="SSF52374">
    <property type="entry name" value="Nucleotidylyl transferase"/>
    <property type="match status" value="1"/>
</dbReference>
<dbReference type="GO" id="GO:0002161">
    <property type="term" value="F:aminoacyl-tRNA deacylase activity"/>
    <property type="evidence" value="ECO:0007669"/>
    <property type="project" value="InterPro"/>
</dbReference>
<dbReference type="NCBIfam" id="TIGR00392">
    <property type="entry name" value="ileS"/>
    <property type="match status" value="1"/>
</dbReference>
<dbReference type="Gene3D" id="1.10.730.10">
    <property type="entry name" value="Isoleucyl-tRNA Synthetase, Domain 1"/>
    <property type="match status" value="1"/>
</dbReference>
<name>A0A2H0WCE7_9BACT</name>
<proteinExistence type="predicted"/>
<dbReference type="EMBL" id="PEZT01000001">
    <property type="protein sequence ID" value="PIS09579.1"/>
    <property type="molecule type" value="Genomic_DNA"/>
</dbReference>
<accession>A0A2H0WCE7</accession>
<evidence type="ECO:0000256" key="7">
    <source>
        <dbReference type="ARBA" id="ARBA00025217"/>
    </source>
</evidence>
<dbReference type="InterPro" id="IPR009080">
    <property type="entry name" value="tRNAsynth_Ia_anticodon-bd"/>
</dbReference>
<dbReference type="InterPro" id="IPR014729">
    <property type="entry name" value="Rossmann-like_a/b/a_fold"/>
</dbReference>